<gene>
    <name evidence="2" type="ORF">BJ508DRAFT_312993</name>
</gene>
<organism evidence="2 3">
    <name type="scientific">Ascobolus immersus RN42</name>
    <dbReference type="NCBI Taxonomy" id="1160509"/>
    <lineage>
        <taxon>Eukaryota</taxon>
        <taxon>Fungi</taxon>
        <taxon>Dikarya</taxon>
        <taxon>Ascomycota</taxon>
        <taxon>Pezizomycotina</taxon>
        <taxon>Pezizomycetes</taxon>
        <taxon>Pezizales</taxon>
        <taxon>Ascobolaceae</taxon>
        <taxon>Ascobolus</taxon>
    </lineage>
</organism>
<dbReference type="Proteomes" id="UP000275078">
    <property type="component" value="Unassembled WGS sequence"/>
</dbReference>
<dbReference type="AlphaFoldDB" id="A0A3N4HQG8"/>
<evidence type="ECO:0000256" key="1">
    <source>
        <dbReference type="SAM" id="MobiDB-lite"/>
    </source>
</evidence>
<sequence length="489" mass="55381">MVRGIMRAAAVMAHADAPKQKVGRPKTHKKHEVKVERQFSTFLFPKGDEAHLKLVKSINAGRDEKIIFVPRIDDLPSDMEDYIYEEFGDALASARWLVAFKSGREFSATRSTKKETRTLDFKVTLGSKEHPICWPSIAGCEPDTIEGRNQSLVPVKFNSRDLLFLDKFAGRYMKDNNRPHPHGFTKWGTAEANQIRTWHFGLKGEFKEQDLMIQQFMRNGPQQHELGTVKHRALVECGRTVRKALTLNIHHHEIDTPRIYQAMKIGFDADPEAKWKENAENNSKLCRGELSELERRASEPIGKQTLKRARVVEEGEDNCMVVNKRRRETATPSIPSNPLLRPLPPPISQPSDTDIFSTGWTRTFDPSSGRSSDFNAIGLQDTTTSANRAPDISTTTASGDLPTFTTSTFSAGEDLNLAHAQEAALEEAYYNNIIPPLPHARTPWGSMPEPVTKNQLIAMWKLYLTMPMPNSELAVELEWYPALEYWELE</sequence>
<reference evidence="2 3" key="1">
    <citation type="journal article" date="2018" name="Nat. Ecol. Evol.">
        <title>Pezizomycetes genomes reveal the molecular basis of ectomycorrhizal truffle lifestyle.</title>
        <authorList>
            <person name="Murat C."/>
            <person name="Payen T."/>
            <person name="Noel B."/>
            <person name="Kuo A."/>
            <person name="Morin E."/>
            <person name="Chen J."/>
            <person name="Kohler A."/>
            <person name="Krizsan K."/>
            <person name="Balestrini R."/>
            <person name="Da Silva C."/>
            <person name="Montanini B."/>
            <person name="Hainaut M."/>
            <person name="Levati E."/>
            <person name="Barry K.W."/>
            <person name="Belfiori B."/>
            <person name="Cichocki N."/>
            <person name="Clum A."/>
            <person name="Dockter R.B."/>
            <person name="Fauchery L."/>
            <person name="Guy J."/>
            <person name="Iotti M."/>
            <person name="Le Tacon F."/>
            <person name="Lindquist E.A."/>
            <person name="Lipzen A."/>
            <person name="Malagnac F."/>
            <person name="Mello A."/>
            <person name="Molinier V."/>
            <person name="Miyauchi S."/>
            <person name="Poulain J."/>
            <person name="Riccioni C."/>
            <person name="Rubini A."/>
            <person name="Sitrit Y."/>
            <person name="Splivallo R."/>
            <person name="Traeger S."/>
            <person name="Wang M."/>
            <person name="Zifcakova L."/>
            <person name="Wipf D."/>
            <person name="Zambonelli A."/>
            <person name="Paolocci F."/>
            <person name="Nowrousian M."/>
            <person name="Ottonello S."/>
            <person name="Baldrian P."/>
            <person name="Spatafora J.W."/>
            <person name="Henrissat B."/>
            <person name="Nagy L.G."/>
            <person name="Aury J.M."/>
            <person name="Wincker P."/>
            <person name="Grigoriev I.V."/>
            <person name="Bonfante P."/>
            <person name="Martin F.M."/>
        </authorList>
    </citation>
    <scope>NUCLEOTIDE SEQUENCE [LARGE SCALE GENOMIC DNA]</scope>
    <source>
        <strain evidence="2 3">RN42</strain>
    </source>
</reference>
<name>A0A3N4HQG8_ASCIM</name>
<keyword evidence="3" id="KW-1185">Reference proteome</keyword>
<evidence type="ECO:0000313" key="3">
    <source>
        <dbReference type="Proteomes" id="UP000275078"/>
    </source>
</evidence>
<accession>A0A3N4HQG8</accession>
<proteinExistence type="predicted"/>
<evidence type="ECO:0000313" key="2">
    <source>
        <dbReference type="EMBL" id="RPA74301.1"/>
    </source>
</evidence>
<feature type="region of interest" description="Disordered" evidence="1">
    <location>
        <begin position="328"/>
        <end position="356"/>
    </location>
</feature>
<dbReference type="EMBL" id="ML119794">
    <property type="protein sequence ID" value="RPA74301.1"/>
    <property type="molecule type" value="Genomic_DNA"/>
</dbReference>
<protein>
    <submittedName>
        <fullName evidence="2">Uncharacterized protein</fullName>
    </submittedName>
</protein>